<dbReference type="InterPro" id="IPR004827">
    <property type="entry name" value="bZIP"/>
</dbReference>
<dbReference type="SMART" id="SM00338">
    <property type="entry name" value="BRLZ"/>
    <property type="match status" value="1"/>
</dbReference>
<protein>
    <submittedName>
        <fullName evidence="4">G6040 protein</fullName>
    </submittedName>
</protein>
<feature type="compositionally biased region" description="Low complexity" evidence="2">
    <location>
        <begin position="315"/>
        <end position="327"/>
    </location>
</feature>
<dbReference type="PROSITE" id="PS50217">
    <property type="entry name" value="BZIP"/>
    <property type="match status" value="1"/>
</dbReference>
<evidence type="ECO:0000256" key="1">
    <source>
        <dbReference type="SAM" id="Coils"/>
    </source>
</evidence>
<keyword evidence="1" id="KW-0175">Coiled coil</keyword>
<proteinExistence type="predicted"/>
<feature type="coiled-coil region" evidence="1">
    <location>
        <begin position="76"/>
        <end position="110"/>
    </location>
</feature>
<feature type="domain" description="BZIP" evidence="3">
    <location>
        <begin position="65"/>
        <end position="128"/>
    </location>
</feature>
<name>A0ABP1FZ97_9CHLO</name>
<feature type="compositionally biased region" description="Polar residues" evidence="2">
    <location>
        <begin position="1"/>
        <end position="20"/>
    </location>
</feature>
<dbReference type="Gene3D" id="1.20.5.170">
    <property type="match status" value="1"/>
</dbReference>
<evidence type="ECO:0000313" key="4">
    <source>
        <dbReference type="EMBL" id="CAL5223513.1"/>
    </source>
</evidence>
<accession>A0ABP1FZ97</accession>
<feature type="region of interest" description="Disordered" evidence="2">
    <location>
        <begin position="1"/>
        <end position="56"/>
    </location>
</feature>
<feature type="region of interest" description="Disordered" evidence="2">
    <location>
        <begin position="127"/>
        <end position="174"/>
    </location>
</feature>
<gene>
    <name evidence="4" type="primary">g6040</name>
    <name evidence="4" type="ORF">VP750_LOCUS5172</name>
</gene>
<dbReference type="EMBL" id="CAXHTA020000008">
    <property type="protein sequence ID" value="CAL5223513.1"/>
    <property type="molecule type" value="Genomic_DNA"/>
</dbReference>
<evidence type="ECO:0000313" key="5">
    <source>
        <dbReference type="Proteomes" id="UP001497392"/>
    </source>
</evidence>
<organism evidence="4 5">
    <name type="scientific">Coccomyxa viridis</name>
    <dbReference type="NCBI Taxonomy" id="1274662"/>
    <lineage>
        <taxon>Eukaryota</taxon>
        <taxon>Viridiplantae</taxon>
        <taxon>Chlorophyta</taxon>
        <taxon>core chlorophytes</taxon>
        <taxon>Trebouxiophyceae</taxon>
        <taxon>Trebouxiophyceae incertae sedis</taxon>
        <taxon>Coccomyxaceae</taxon>
        <taxon>Coccomyxa</taxon>
    </lineage>
</organism>
<evidence type="ECO:0000256" key="2">
    <source>
        <dbReference type="SAM" id="MobiDB-lite"/>
    </source>
</evidence>
<keyword evidence="5" id="KW-1185">Reference proteome</keyword>
<feature type="region of interest" description="Disordered" evidence="2">
    <location>
        <begin position="297"/>
        <end position="360"/>
    </location>
</feature>
<evidence type="ECO:0000259" key="3">
    <source>
        <dbReference type="PROSITE" id="PS50217"/>
    </source>
</evidence>
<dbReference type="Pfam" id="PF00170">
    <property type="entry name" value="bZIP_1"/>
    <property type="match status" value="1"/>
</dbReference>
<sequence length="360" mass="38955">MPTSGGTDSDSGQPSQSSVLSEGRGEEHAVQGVDHTVAGGQDFPRKRGKRKLPLPNLDAIEDVEERRRQRRLIKNRNTAAASRVRKQRELEELSQRMRDLEQDNAILRSHVNSRNAEITRLREVVQGLQSTHGHPSSALPPSDDYTPLGPGTLAQQTMERGSHQEPTGEASHQLSAQDLHADHRLLSVAHSRNAAHRLGGPAGIWGDPHDGLGHEMGQQQQHAPHHPIHLQPALPEDQFVQAFGEPRRMGRAVPSGQGRAAQVASSATSSLNASEQLAFAPAGGCSQSLPSTRPLRMAAHRRGGGGGDAEQQDLPAQPGAPGAGAHADFLAFPWPELLEMVDEQERQPPDAATTDWQRQH</sequence>
<comment type="caution">
    <text evidence="4">The sequence shown here is derived from an EMBL/GenBank/DDBJ whole genome shotgun (WGS) entry which is preliminary data.</text>
</comment>
<dbReference type="SUPFAM" id="SSF57959">
    <property type="entry name" value="Leucine zipper domain"/>
    <property type="match status" value="1"/>
</dbReference>
<dbReference type="InterPro" id="IPR046347">
    <property type="entry name" value="bZIP_sf"/>
</dbReference>
<feature type="region of interest" description="Disordered" evidence="2">
    <location>
        <begin position="206"/>
        <end position="226"/>
    </location>
</feature>
<dbReference type="Proteomes" id="UP001497392">
    <property type="component" value="Unassembled WGS sequence"/>
</dbReference>
<reference evidence="4 5" key="1">
    <citation type="submission" date="2024-06" db="EMBL/GenBank/DDBJ databases">
        <authorList>
            <person name="Kraege A."/>
            <person name="Thomma B."/>
        </authorList>
    </citation>
    <scope>NUCLEOTIDE SEQUENCE [LARGE SCALE GENOMIC DNA]</scope>
</reference>